<organism evidence="8 9">
    <name type="scientific">Chloropicon roscoffensis</name>
    <dbReference type="NCBI Taxonomy" id="1461544"/>
    <lineage>
        <taxon>Eukaryota</taxon>
        <taxon>Viridiplantae</taxon>
        <taxon>Chlorophyta</taxon>
        <taxon>Chloropicophyceae</taxon>
        <taxon>Chloropicales</taxon>
        <taxon>Chloropicaceae</taxon>
        <taxon>Chloropicon</taxon>
    </lineage>
</organism>
<feature type="domain" description="Guanylate cyclase" evidence="7">
    <location>
        <begin position="484"/>
        <end position="643"/>
    </location>
</feature>
<keyword evidence="3 6" id="KW-1133">Transmembrane helix</keyword>
<dbReference type="InterPro" id="IPR001054">
    <property type="entry name" value="A/G_cyclase"/>
</dbReference>
<dbReference type="EMBL" id="CP151507">
    <property type="protein sequence ID" value="WZN63470.1"/>
    <property type="molecule type" value="Genomic_DNA"/>
</dbReference>
<dbReference type="Proteomes" id="UP001472866">
    <property type="component" value="Chromosome 07"/>
</dbReference>
<dbReference type="AlphaFoldDB" id="A0AAX4PCY5"/>
<feature type="region of interest" description="Disordered" evidence="5">
    <location>
        <begin position="1"/>
        <end position="41"/>
    </location>
</feature>
<keyword evidence="9" id="KW-1185">Reference proteome</keyword>
<dbReference type="GO" id="GO:0035556">
    <property type="term" value="P:intracellular signal transduction"/>
    <property type="evidence" value="ECO:0007669"/>
    <property type="project" value="InterPro"/>
</dbReference>
<dbReference type="InterPro" id="IPR029787">
    <property type="entry name" value="Nucleotide_cyclase"/>
</dbReference>
<evidence type="ECO:0000313" key="8">
    <source>
        <dbReference type="EMBL" id="WZN63470.1"/>
    </source>
</evidence>
<dbReference type="PANTHER" id="PTHR43336:SF3">
    <property type="entry name" value="GUANYLATE CYCLASE DOMAIN-CONTAINING PROTEIN"/>
    <property type="match status" value="1"/>
</dbReference>
<name>A0AAX4PCY5_9CHLO</name>
<evidence type="ECO:0000256" key="4">
    <source>
        <dbReference type="ARBA" id="ARBA00023136"/>
    </source>
</evidence>
<protein>
    <submittedName>
        <fullName evidence="8">Adenylate cyclase</fullName>
    </submittedName>
</protein>
<evidence type="ECO:0000256" key="5">
    <source>
        <dbReference type="SAM" id="MobiDB-lite"/>
    </source>
</evidence>
<dbReference type="PROSITE" id="PS50125">
    <property type="entry name" value="GUANYLATE_CYCLASE_2"/>
    <property type="match status" value="1"/>
</dbReference>
<dbReference type="Gene3D" id="1.20.120.350">
    <property type="entry name" value="Voltage-gated potassium channels. Chain C"/>
    <property type="match status" value="1"/>
</dbReference>
<dbReference type="Pfam" id="PF00520">
    <property type="entry name" value="Ion_trans"/>
    <property type="match status" value="1"/>
</dbReference>
<comment type="subcellular location">
    <subcellularLocation>
        <location evidence="1">Membrane</location>
        <topology evidence="1">Multi-pass membrane protein</topology>
    </subcellularLocation>
</comment>
<evidence type="ECO:0000259" key="7">
    <source>
        <dbReference type="PROSITE" id="PS50125"/>
    </source>
</evidence>
<keyword evidence="2 6" id="KW-0812">Transmembrane</keyword>
<evidence type="ECO:0000313" key="9">
    <source>
        <dbReference type="Proteomes" id="UP001472866"/>
    </source>
</evidence>
<gene>
    <name evidence="8" type="ORF">HKI87_07g50190</name>
</gene>
<dbReference type="GO" id="GO:0009190">
    <property type="term" value="P:cyclic nucleotide biosynthetic process"/>
    <property type="evidence" value="ECO:0007669"/>
    <property type="project" value="InterPro"/>
</dbReference>
<proteinExistence type="predicted"/>
<feature type="transmembrane region" description="Helical" evidence="6">
    <location>
        <begin position="104"/>
        <end position="122"/>
    </location>
</feature>
<evidence type="ECO:0000256" key="6">
    <source>
        <dbReference type="SAM" id="Phobius"/>
    </source>
</evidence>
<evidence type="ECO:0000256" key="2">
    <source>
        <dbReference type="ARBA" id="ARBA00022692"/>
    </source>
</evidence>
<feature type="transmembrane region" description="Helical" evidence="6">
    <location>
        <begin position="62"/>
        <end position="84"/>
    </location>
</feature>
<accession>A0AAX4PCY5</accession>
<dbReference type="SUPFAM" id="SSF81324">
    <property type="entry name" value="Voltage-gated potassium channels"/>
    <property type="match status" value="1"/>
</dbReference>
<dbReference type="CDD" id="cd07302">
    <property type="entry name" value="CHD"/>
    <property type="match status" value="1"/>
</dbReference>
<evidence type="ECO:0000256" key="1">
    <source>
        <dbReference type="ARBA" id="ARBA00004141"/>
    </source>
</evidence>
<evidence type="ECO:0000256" key="3">
    <source>
        <dbReference type="ARBA" id="ARBA00022989"/>
    </source>
</evidence>
<keyword evidence="4 6" id="KW-0472">Membrane</keyword>
<dbReference type="SUPFAM" id="SSF55073">
    <property type="entry name" value="Nucleotide cyclase"/>
    <property type="match status" value="1"/>
</dbReference>
<dbReference type="PANTHER" id="PTHR43336">
    <property type="entry name" value="OXYGEN SENSOR HISTIDINE KINASE RESPONSE REGULATOR DEVS/DOSS"/>
    <property type="match status" value="1"/>
</dbReference>
<sequence>MSDFTKPSTGDEVQPMRSSFMHKNMPERTFSARSGKGDPDDDTKVNVVIEPSKPTPTWRQSLLILVDSTWFSIVSTVVTIWALFGQDIQLACTDKSTDGIFEGLTIACLAFFTLELIGTSIAKPDDYFMGFYFWLDFVATASMVFDIPQVFDAITASMGDDSDAASSTTVLKAGRASRAGTKAGRIARLVRLIRILKLYKQYIARKEELRKGNLVVEEEEEENQSRVGQKLSDLTTRRVIIGVLAMLFMLPLFDLKGGYYDEPLGLDYYGLEMLHKLHQAGQDAQYAAIYDSSVQTFKSGVKASKSSTGGKTTHKIYHLVICDEVIISGAHKRPDFRKDLETLEYAYTNDESTCISMVYFDTQWESQLQAILNIMRTLFICIILLVGAMSFSKDANRLVLIPIERMIKKVRMLSDNPLAGSKMKTDNEGEDAQYETRILENAFIKISSLLAIGFGDAGAEIIGENMKSGGNINAMVPGRKMYAIFGFCDIRQFTDATEVLQEGIMEFVNSIAKIVHMEVAMHGGSANKNIGDAFLLVWKFPAGTTAADLKNVDSLPTEKRDAIKSLADKALASFIIIMSGLKRSKRLNRYRSHPGLNERMPNYDVKMGFGLHAGWAIEGAIGSDYKIDASYLSPNVNMSSRLEAATKQFRTPLLLSKNFVDLMSPSAFSMCRQIDCVTVKGSNEPMGLYTFDTDLTAVDSGAEQGLTLNSPSEKEEQEAEIITYSHHEYTDEFKENPDITKVHNATPEFLQKFGEAFQAYIDGDWGKSRDMINAIIEERVDSTGEPVRDGPSETLLEVMARENFQAPKDWEGYRALTEK</sequence>
<dbReference type="GO" id="GO:0005216">
    <property type="term" value="F:monoatomic ion channel activity"/>
    <property type="evidence" value="ECO:0007669"/>
    <property type="project" value="InterPro"/>
</dbReference>
<dbReference type="InterPro" id="IPR005821">
    <property type="entry name" value="Ion_trans_dom"/>
</dbReference>
<dbReference type="GO" id="GO:0016020">
    <property type="term" value="C:membrane"/>
    <property type="evidence" value="ECO:0007669"/>
    <property type="project" value="UniProtKB-SubCell"/>
</dbReference>
<dbReference type="InterPro" id="IPR027359">
    <property type="entry name" value="Volt_channel_dom_sf"/>
</dbReference>
<dbReference type="Gene3D" id="3.30.70.1230">
    <property type="entry name" value="Nucleotide cyclase"/>
    <property type="match status" value="1"/>
</dbReference>
<reference evidence="8 9" key="1">
    <citation type="submission" date="2024-03" db="EMBL/GenBank/DDBJ databases">
        <title>Complete genome sequence of the green alga Chloropicon roscoffensis RCC1871.</title>
        <authorList>
            <person name="Lemieux C."/>
            <person name="Pombert J.-F."/>
            <person name="Otis C."/>
            <person name="Turmel M."/>
        </authorList>
    </citation>
    <scope>NUCLEOTIDE SEQUENCE [LARGE SCALE GENOMIC DNA]</scope>
    <source>
        <strain evidence="8 9">RCC1871</strain>
    </source>
</reference>